<evidence type="ECO:0000313" key="8">
    <source>
        <dbReference type="EMBL" id="KAL3752961.1"/>
    </source>
</evidence>
<dbReference type="Proteomes" id="UP001634007">
    <property type="component" value="Unassembled WGS sequence"/>
</dbReference>
<keyword evidence="4" id="KW-0804">Transcription</keyword>
<reference evidence="8 9" key="1">
    <citation type="submission" date="2024-11" db="EMBL/GenBank/DDBJ databases">
        <title>Chromosome-level genome assembly of Eucalyptus globulus Labill. provides insights into its genome evolution.</title>
        <authorList>
            <person name="Li X."/>
        </authorList>
    </citation>
    <scope>NUCLEOTIDE SEQUENCE [LARGE SCALE GENOMIC DNA]</scope>
    <source>
        <strain evidence="8">CL2024</strain>
        <tissue evidence="8">Fresh tender leaves</tissue>
    </source>
</reference>
<feature type="domain" description="NAC" evidence="7">
    <location>
        <begin position="11"/>
        <end position="157"/>
    </location>
</feature>
<dbReference type="EMBL" id="JBJKBG010000001">
    <property type="protein sequence ID" value="KAL3752961.1"/>
    <property type="molecule type" value="Genomic_DNA"/>
</dbReference>
<accession>A0ABD3LT59</accession>
<sequence length="304" mass="34430">MASLETSLVDLPVGFRFRPTDDELANQYLKTLGNETVEQIIPEVDVHQLPPWDLPGKINELSRIKSDGDEWFFFSRLQNKYPQSNRVRTTNDYGSWKPTGKPHKIRTQDRKNTLGLKKILVFKKRQSPKNAHTKWVLHEYGILNDQSDFVLYHLKKNPDENGKKNSKTQKTDTGISIVPQEGSRSSPNLSDEVNNISIPIMPQEGSRSRPNTPDKSNNTSCSNTLVIAKSIPEEIPKESLKENIQQPPALILSPEWNSSQCDSATPQPPTATGEQFSPDSVYQNLESYFADTELLQEILEMLTP</sequence>
<evidence type="ECO:0000313" key="9">
    <source>
        <dbReference type="Proteomes" id="UP001634007"/>
    </source>
</evidence>
<name>A0ABD3LT59_EUCGL</name>
<organism evidence="8 9">
    <name type="scientific">Eucalyptus globulus</name>
    <name type="common">Tasmanian blue gum</name>
    <dbReference type="NCBI Taxonomy" id="34317"/>
    <lineage>
        <taxon>Eukaryota</taxon>
        <taxon>Viridiplantae</taxon>
        <taxon>Streptophyta</taxon>
        <taxon>Embryophyta</taxon>
        <taxon>Tracheophyta</taxon>
        <taxon>Spermatophyta</taxon>
        <taxon>Magnoliopsida</taxon>
        <taxon>eudicotyledons</taxon>
        <taxon>Gunneridae</taxon>
        <taxon>Pentapetalae</taxon>
        <taxon>rosids</taxon>
        <taxon>malvids</taxon>
        <taxon>Myrtales</taxon>
        <taxon>Myrtaceae</taxon>
        <taxon>Myrtoideae</taxon>
        <taxon>Eucalypteae</taxon>
        <taxon>Eucalyptus</taxon>
    </lineage>
</organism>
<gene>
    <name evidence="8" type="ORF">ACJRO7_000370</name>
</gene>
<proteinExistence type="predicted"/>
<keyword evidence="9" id="KW-1185">Reference proteome</keyword>
<keyword evidence="3" id="KW-0238">DNA-binding</keyword>
<dbReference type="PROSITE" id="PS51005">
    <property type="entry name" value="NAC"/>
    <property type="match status" value="1"/>
</dbReference>
<dbReference type="GO" id="GO:0005634">
    <property type="term" value="C:nucleus"/>
    <property type="evidence" value="ECO:0007669"/>
    <property type="project" value="UniProtKB-SubCell"/>
</dbReference>
<keyword evidence="5" id="KW-0539">Nucleus</keyword>
<dbReference type="InterPro" id="IPR036093">
    <property type="entry name" value="NAC_dom_sf"/>
</dbReference>
<feature type="region of interest" description="Disordered" evidence="6">
    <location>
        <begin position="156"/>
        <end position="222"/>
    </location>
</feature>
<dbReference type="InterPro" id="IPR003441">
    <property type="entry name" value="NAC-dom"/>
</dbReference>
<evidence type="ECO:0000259" key="7">
    <source>
        <dbReference type="PROSITE" id="PS51005"/>
    </source>
</evidence>
<evidence type="ECO:0000256" key="4">
    <source>
        <dbReference type="ARBA" id="ARBA00023163"/>
    </source>
</evidence>
<evidence type="ECO:0000256" key="3">
    <source>
        <dbReference type="ARBA" id="ARBA00023125"/>
    </source>
</evidence>
<dbReference type="Pfam" id="PF02365">
    <property type="entry name" value="NAM"/>
    <property type="match status" value="1"/>
</dbReference>
<feature type="region of interest" description="Disordered" evidence="6">
    <location>
        <begin position="85"/>
        <end position="106"/>
    </location>
</feature>
<dbReference type="GO" id="GO:0003677">
    <property type="term" value="F:DNA binding"/>
    <property type="evidence" value="ECO:0007669"/>
    <property type="project" value="UniProtKB-KW"/>
</dbReference>
<dbReference type="Gene3D" id="2.170.150.80">
    <property type="entry name" value="NAC domain"/>
    <property type="match status" value="1"/>
</dbReference>
<feature type="compositionally biased region" description="Polar residues" evidence="6">
    <location>
        <begin position="208"/>
        <end position="222"/>
    </location>
</feature>
<feature type="compositionally biased region" description="Polar residues" evidence="6">
    <location>
        <begin position="182"/>
        <end position="197"/>
    </location>
</feature>
<comment type="subcellular location">
    <subcellularLocation>
        <location evidence="1">Nucleus</location>
    </subcellularLocation>
</comment>
<dbReference type="SUPFAM" id="SSF101941">
    <property type="entry name" value="NAC domain"/>
    <property type="match status" value="1"/>
</dbReference>
<protein>
    <recommendedName>
        <fullName evidence="7">NAC domain-containing protein</fullName>
    </recommendedName>
</protein>
<comment type="caution">
    <text evidence="8">The sequence shown here is derived from an EMBL/GenBank/DDBJ whole genome shotgun (WGS) entry which is preliminary data.</text>
</comment>
<evidence type="ECO:0000256" key="5">
    <source>
        <dbReference type="ARBA" id="ARBA00023242"/>
    </source>
</evidence>
<evidence type="ECO:0000256" key="1">
    <source>
        <dbReference type="ARBA" id="ARBA00004123"/>
    </source>
</evidence>
<evidence type="ECO:0000256" key="6">
    <source>
        <dbReference type="SAM" id="MobiDB-lite"/>
    </source>
</evidence>
<dbReference type="AlphaFoldDB" id="A0ABD3LT59"/>
<feature type="compositionally biased region" description="Polar residues" evidence="6">
    <location>
        <begin position="255"/>
        <end position="277"/>
    </location>
</feature>
<feature type="region of interest" description="Disordered" evidence="6">
    <location>
        <begin position="254"/>
        <end position="277"/>
    </location>
</feature>
<keyword evidence="2" id="KW-0805">Transcription regulation</keyword>
<evidence type="ECO:0000256" key="2">
    <source>
        <dbReference type="ARBA" id="ARBA00023015"/>
    </source>
</evidence>
<dbReference type="PANTHER" id="PTHR31989">
    <property type="entry name" value="NAC DOMAIN-CONTAINING PROTEIN 82-RELATED"/>
    <property type="match status" value="1"/>
</dbReference>